<feature type="transmembrane region" description="Helical" evidence="1">
    <location>
        <begin position="217"/>
        <end position="241"/>
    </location>
</feature>
<dbReference type="EMBL" id="CP003598">
    <property type="protein sequence ID" value="AFY91286.1"/>
    <property type="molecule type" value="Genomic_DNA"/>
</dbReference>
<reference evidence="2 3" key="1">
    <citation type="submission" date="2012-06" db="EMBL/GenBank/DDBJ databases">
        <title>Finished plasmid 1 of genome of Chroococcidiopsis thermalis PCC 7203.</title>
        <authorList>
            <consortium name="US DOE Joint Genome Institute"/>
            <person name="Gugger M."/>
            <person name="Coursin T."/>
            <person name="Rippka R."/>
            <person name="Tandeau De Marsac N."/>
            <person name="Huntemann M."/>
            <person name="Wei C.-L."/>
            <person name="Han J."/>
            <person name="Detter J.C."/>
            <person name="Han C."/>
            <person name="Tapia R."/>
            <person name="Davenport K."/>
            <person name="Daligault H."/>
            <person name="Erkkila T."/>
            <person name="Gu W."/>
            <person name="Munk A.C.C."/>
            <person name="Teshima H."/>
            <person name="Xu Y."/>
            <person name="Chain P."/>
            <person name="Chen A."/>
            <person name="Krypides N."/>
            <person name="Mavromatis K."/>
            <person name="Markowitz V."/>
            <person name="Szeto E."/>
            <person name="Ivanova N."/>
            <person name="Mikhailova N."/>
            <person name="Ovchinnikova G."/>
            <person name="Pagani I."/>
            <person name="Pati A."/>
            <person name="Goodwin L."/>
            <person name="Peters L."/>
            <person name="Pitluck S."/>
            <person name="Woyke T."/>
            <person name="Kerfeld C."/>
        </authorList>
    </citation>
    <scope>NUCLEOTIDE SEQUENCE [LARGE SCALE GENOMIC DNA]</scope>
    <source>
        <strain evidence="2 3">PCC 7203</strain>
        <plasmid evidence="2 3">pCHRO.01</plasmid>
    </source>
</reference>
<protein>
    <recommendedName>
        <fullName evidence="4">Integral membrane protein</fullName>
    </recommendedName>
</protein>
<feature type="transmembrane region" description="Helical" evidence="1">
    <location>
        <begin position="160"/>
        <end position="181"/>
    </location>
</feature>
<name>K9UA63_CHRTP</name>
<evidence type="ECO:0000313" key="3">
    <source>
        <dbReference type="Proteomes" id="UP000010384"/>
    </source>
</evidence>
<keyword evidence="1" id="KW-1133">Transmembrane helix</keyword>
<dbReference type="AlphaFoldDB" id="K9UA63"/>
<keyword evidence="3" id="KW-1185">Reference proteome</keyword>
<sequence length="255" mass="28176">MRKMLNRVPEVTIYFWTIKILATTVGETAADFLALTLNLGLGVTSYIMGGLLLFVLFNQFRLKRYVPVSYWLVVVLASIVGTLITDRLVDEFGVSLMTTNIVFSIALLVVFTLWYLSEKTLAMHSINTAKRELYYWVAILLTFALGTSTGDYLAEASGLGYAQAALVFGTLIAAIAAGYYYLQMNAVLAFWLAYILTRPFGASIGDLLSQPTKNGGFGWGTTGTSMLFLSIITSLVIYLSLKRKKPALQPIDRQN</sequence>
<feature type="transmembrane region" description="Helical" evidence="1">
    <location>
        <begin position="97"/>
        <end position="117"/>
    </location>
</feature>
<feature type="transmembrane region" description="Helical" evidence="1">
    <location>
        <begin position="68"/>
        <end position="85"/>
    </location>
</feature>
<accession>K9UA63</accession>
<evidence type="ECO:0008006" key="4">
    <source>
        <dbReference type="Google" id="ProtNLM"/>
    </source>
</evidence>
<dbReference type="PATRIC" id="fig|251229.3.peg.6948"/>
<keyword evidence="1" id="KW-0812">Transmembrane</keyword>
<dbReference type="RefSeq" id="WP_015163223.1">
    <property type="nucleotide sequence ID" value="NC_019699.1"/>
</dbReference>
<dbReference type="OrthoDB" id="9794709at2"/>
<keyword evidence="2" id="KW-0614">Plasmid</keyword>
<dbReference type="KEGG" id="cthe:Chro_5952"/>
<feature type="transmembrane region" description="Helical" evidence="1">
    <location>
        <begin position="133"/>
        <end position="154"/>
    </location>
</feature>
<dbReference type="Proteomes" id="UP000010384">
    <property type="component" value="Plasmid pCHRO.01"/>
</dbReference>
<geneLocation type="plasmid" evidence="2 3">
    <name>pCHRO.01</name>
</geneLocation>
<dbReference type="HOGENOM" id="CLU_070268_0_0_3"/>
<evidence type="ECO:0000313" key="2">
    <source>
        <dbReference type="EMBL" id="AFY91286.1"/>
    </source>
</evidence>
<feature type="transmembrane region" description="Helical" evidence="1">
    <location>
        <begin position="32"/>
        <end position="56"/>
    </location>
</feature>
<dbReference type="Pfam" id="PF03988">
    <property type="entry name" value="DUF347"/>
    <property type="match status" value="4"/>
</dbReference>
<dbReference type="InterPro" id="IPR007136">
    <property type="entry name" value="DUF347"/>
</dbReference>
<gene>
    <name evidence="2" type="ORF">Chro_5952</name>
</gene>
<keyword evidence="1" id="KW-0472">Membrane</keyword>
<proteinExistence type="predicted"/>
<evidence type="ECO:0000256" key="1">
    <source>
        <dbReference type="SAM" id="Phobius"/>
    </source>
</evidence>
<feature type="transmembrane region" description="Helical" evidence="1">
    <location>
        <begin position="188"/>
        <end position="205"/>
    </location>
</feature>
<organism evidence="2 3">
    <name type="scientific">Chroococcidiopsis thermalis (strain PCC 7203)</name>
    <dbReference type="NCBI Taxonomy" id="251229"/>
    <lineage>
        <taxon>Bacteria</taxon>
        <taxon>Bacillati</taxon>
        <taxon>Cyanobacteriota</taxon>
        <taxon>Cyanophyceae</taxon>
        <taxon>Chroococcidiopsidales</taxon>
        <taxon>Chroococcidiopsidaceae</taxon>
        <taxon>Chroococcidiopsis</taxon>
    </lineage>
</organism>
<dbReference type="InParanoid" id="K9UA63"/>